<gene>
    <name evidence="1" type="ORF">RND71_021843</name>
</gene>
<dbReference type="AlphaFoldDB" id="A0AAE1RYK1"/>
<reference evidence="1" key="1">
    <citation type="submission" date="2023-12" db="EMBL/GenBank/DDBJ databases">
        <title>Genome assembly of Anisodus tanguticus.</title>
        <authorList>
            <person name="Wang Y.-J."/>
        </authorList>
    </citation>
    <scope>NUCLEOTIDE SEQUENCE</scope>
    <source>
        <strain evidence="1">KB-2021</strain>
        <tissue evidence="1">Leaf</tissue>
    </source>
</reference>
<name>A0AAE1RYK1_9SOLA</name>
<proteinExistence type="predicted"/>
<accession>A0AAE1RYK1</accession>
<organism evidence="1 2">
    <name type="scientific">Anisodus tanguticus</name>
    <dbReference type="NCBI Taxonomy" id="243964"/>
    <lineage>
        <taxon>Eukaryota</taxon>
        <taxon>Viridiplantae</taxon>
        <taxon>Streptophyta</taxon>
        <taxon>Embryophyta</taxon>
        <taxon>Tracheophyta</taxon>
        <taxon>Spermatophyta</taxon>
        <taxon>Magnoliopsida</taxon>
        <taxon>eudicotyledons</taxon>
        <taxon>Gunneridae</taxon>
        <taxon>Pentapetalae</taxon>
        <taxon>asterids</taxon>
        <taxon>lamiids</taxon>
        <taxon>Solanales</taxon>
        <taxon>Solanaceae</taxon>
        <taxon>Solanoideae</taxon>
        <taxon>Hyoscyameae</taxon>
        <taxon>Anisodus</taxon>
    </lineage>
</organism>
<keyword evidence="2" id="KW-1185">Reference proteome</keyword>
<evidence type="ECO:0000313" key="1">
    <source>
        <dbReference type="EMBL" id="KAK4359614.1"/>
    </source>
</evidence>
<protein>
    <recommendedName>
        <fullName evidence="3">DUF2470 domain-containing protein</fullName>
    </recommendedName>
</protein>
<comment type="caution">
    <text evidence="1">The sequence shown here is derived from an EMBL/GenBank/DDBJ whole genome shotgun (WGS) entry which is preliminary data.</text>
</comment>
<dbReference type="Proteomes" id="UP001291623">
    <property type="component" value="Unassembled WGS sequence"/>
</dbReference>
<sequence>MNKDHAEDTKLIVRHSTSVPVLDEFQDLRKLINDNFTKVLEAIKWNHISEKVLIEKLRFRYMMRHTKVS</sequence>
<dbReference type="EMBL" id="JAVYJV010000011">
    <property type="protein sequence ID" value="KAK4359614.1"/>
    <property type="molecule type" value="Genomic_DNA"/>
</dbReference>
<evidence type="ECO:0008006" key="3">
    <source>
        <dbReference type="Google" id="ProtNLM"/>
    </source>
</evidence>
<evidence type="ECO:0000313" key="2">
    <source>
        <dbReference type="Proteomes" id="UP001291623"/>
    </source>
</evidence>